<evidence type="ECO:0000256" key="5">
    <source>
        <dbReference type="ARBA" id="ARBA00023002"/>
    </source>
</evidence>
<keyword evidence="7 10" id="KW-0503">Monooxygenase</keyword>
<dbReference type="InterPro" id="IPR002403">
    <property type="entry name" value="Cyt_P450_E_grp-IV"/>
</dbReference>
<name>A0A8X7CSX1_9ARAC</name>
<keyword evidence="12" id="KW-1185">Reference proteome</keyword>
<evidence type="ECO:0000256" key="8">
    <source>
        <dbReference type="ARBA" id="ARBA00043906"/>
    </source>
</evidence>
<keyword evidence="4 9" id="KW-0479">Metal-binding</keyword>
<dbReference type="InterPro" id="IPR050705">
    <property type="entry name" value="Cytochrome_P450_3A"/>
</dbReference>
<protein>
    <submittedName>
        <fullName evidence="11">Cytochrome P450 3A8</fullName>
    </submittedName>
</protein>
<dbReference type="Gene3D" id="1.10.630.10">
    <property type="entry name" value="Cytochrome P450"/>
    <property type="match status" value="1"/>
</dbReference>
<dbReference type="GO" id="GO:0016705">
    <property type="term" value="F:oxidoreductase activity, acting on paired donors, with incorporation or reduction of molecular oxygen"/>
    <property type="evidence" value="ECO:0007669"/>
    <property type="project" value="InterPro"/>
</dbReference>
<dbReference type="GO" id="GO:0020037">
    <property type="term" value="F:heme binding"/>
    <property type="evidence" value="ECO:0007669"/>
    <property type="project" value="InterPro"/>
</dbReference>
<evidence type="ECO:0000256" key="2">
    <source>
        <dbReference type="ARBA" id="ARBA00010617"/>
    </source>
</evidence>
<dbReference type="Pfam" id="PF00067">
    <property type="entry name" value="p450"/>
    <property type="match status" value="1"/>
</dbReference>
<evidence type="ECO:0000256" key="3">
    <source>
        <dbReference type="ARBA" id="ARBA00022617"/>
    </source>
</evidence>
<proteinExistence type="inferred from homology"/>
<evidence type="ECO:0000313" key="11">
    <source>
        <dbReference type="EMBL" id="GFY80088.1"/>
    </source>
</evidence>
<keyword evidence="6 9" id="KW-0408">Iron</keyword>
<reference evidence="11" key="1">
    <citation type="submission" date="2020-08" db="EMBL/GenBank/DDBJ databases">
        <title>Multicomponent nature underlies the extraordinary mechanical properties of spider dragline silk.</title>
        <authorList>
            <person name="Kono N."/>
            <person name="Nakamura H."/>
            <person name="Mori M."/>
            <person name="Yoshida Y."/>
            <person name="Ohtoshi R."/>
            <person name="Malay A.D."/>
            <person name="Moran D.A.P."/>
            <person name="Tomita M."/>
            <person name="Numata K."/>
            <person name="Arakawa K."/>
        </authorList>
    </citation>
    <scope>NUCLEOTIDE SEQUENCE</scope>
</reference>
<evidence type="ECO:0000256" key="4">
    <source>
        <dbReference type="ARBA" id="ARBA00022723"/>
    </source>
</evidence>
<keyword evidence="5 10" id="KW-0560">Oxidoreductase</keyword>
<gene>
    <name evidence="11" type="primary">CYP3A8</name>
    <name evidence="11" type="ORF">TNIN_174541</name>
</gene>
<comment type="cofactor">
    <cofactor evidence="9">
        <name>heme</name>
        <dbReference type="ChEBI" id="CHEBI:30413"/>
    </cofactor>
</comment>
<comment type="function">
    <text evidence="1">May be involved in the metabolism of insect hormones and in the breakdown of synthetic insecticides.</text>
</comment>
<comment type="function">
    <text evidence="8">Cytochromes P450 are a group of heme-thiolate monooxygenases. They oxidize a variety of structurally unrelated compounds, including steroids, fatty acids, and xenobiotics.</text>
</comment>
<evidence type="ECO:0000256" key="7">
    <source>
        <dbReference type="ARBA" id="ARBA00023033"/>
    </source>
</evidence>
<sequence length="164" mass="18675">GELTYEAIQGMKYLDNVVAETLRIFPPSTRLERVADTDLKLADTGITIPKGMIVTIPNYALQHDPQFFPNPDVFDPDRFTVEERAKRDPYAYLPFGAGPRNCIGMRFALMEIKVCLVYIVANFKLQRCPLTKVPLDFHLGPGLLIPYKGIQLKAEHREDRILLK</sequence>
<dbReference type="InterPro" id="IPR036396">
    <property type="entry name" value="Cyt_P450_sf"/>
</dbReference>
<dbReference type="PROSITE" id="PS00086">
    <property type="entry name" value="CYTOCHROME_P450"/>
    <property type="match status" value="1"/>
</dbReference>
<dbReference type="PRINTS" id="PR00465">
    <property type="entry name" value="EP450IV"/>
</dbReference>
<dbReference type="PRINTS" id="PR00385">
    <property type="entry name" value="P450"/>
</dbReference>
<evidence type="ECO:0000256" key="1">
    <source>
        <dbReference type="ARBA" id="ARBA00003690"/>
    </source>
</evidence>
<dbReference type="AlphaFoldDB" id="A0A8X7CSX1"/>
<evidence type="ECO:0000256" key="6">
    <source>
        <dbReference type="ARBA" id="ARBA00023004"/>
    </source>
</evidence>
<dbReference type="GO" id="GO:0005506">
    <property type="term" value="F:iron ion binding"/>
    <property type="evidence" value="ECO:0007669"/>
    <property type="project" value="InterPro"/>
</dbReference>
<evidence type="ECO:0000256" key="10">
    <source>
        <dbReference type="RuleBase" id="RU000461"/>
    </source>
</evidence>
<evidence type="ECO:0000313" key="12">
    <source>
        <dbReference type="Proteomes" id="UP000886998"/>
    </source>
</evidence>
<keyword evidence="3 9" id="KW-0349">Heme</keyword>
<accession>A0A8X7CSX1</accession>
<dbReference type="OrthoDB" id="6429293at2759"/>
<dbReference type="EMBL" id="BMAV01023793">
    <property type="protein sequence ID" value="GFY80088.1"/>
    <property type="molecule type" value="Genomic_DNA"/>
</dbReference>
<dbReference type="GO" id="GO:0005789">
    <property type="term" value="C:endoplasmic reticulum membrane"/>
    <property type="evidence" value="ECO:0007669"/>
    <property type="project" value="UniProtKB-SubCell"/>
</dbReference>
<organism evidence="11 12">
    <name type="scientific">Trichonephila inaurata madagascariensis</name>
    <dbReference type="NCBI Taxonomy" id="2747483"/>
    <lineage>
        <taxon>Eukaryota</taxon>
        <taxon>Metazoa</taxon>
        <taxon>Ecdysozoa</taxon>
        <taxon>Arthropoda</taxon>
        <taxon>Chelicerata</taxon>
        <taxon>Arachnida</taxon>
        <taxon>Araneae</taxon>
        <taxon>Araneomorphae</taxon>
        <taxon>Entelegynae</taxon>
        <taxon>Araneoidea</taxon>
        <taxon>Nephilidae</taxon>
        <taxon>Trichonephila</taxon>
        <taxon>Trichonephila inaurata</taxon>
    </lineage>
</organism>
<dbReference type="InterPro" id="IPR017972">
    <property type="entry name" value="Cyt_P450_CS"/>
</dbReference>
<dbReference type="Proteomes" id="UP000886998">
    <property type="component" value="Unassembled WGS sequence"/>
</dbReference>
<feature type="binding site" description="axial binding residue" evidence="9">
    <location>
        <position position="102"/>
    </location>
    <ligand>
        <name>heme</name>
        <dbReference type="ChEBI" id="CHEBI:30413"/>
    </ligand>
    <ligandPart>
        <name>Fe</name>
        <dbReference type="ChEBI" id="CHEBI:18248"/>
    </ligandPart>
</feature>
<feature type="non-terminal residue" evidence="11">
    <location>
        <position position="1"/>
    </location>
</feature>
<comment type="caution">
    <text evidence="11">The sequence shown here is derived from an EMBL/GenBank/DDBJ whole genome shotgun (WGS) entry which is preliminary data.</text>
</comment>
<dbReference type="PANTHER" id="PTHR24302:SF15">
    <property type="entry name" value="FATTY-ACID PEROXYGENASE"/>
    <property type="match status" value="1"/>
</dbReference>
<evidence type="ECO:0000256" key="9">
    <source>
        <dbReference type="PIRSR" id="PIRSR602403-1"/>
    </source>
</evidence>
<dbReference type="InterPro" id="IPR001128">
    <property type="entry name" value="Cyt_P450"/>
</dbReference>
<dbReference type="SUPFAM" id="SSF48264">
    <property type="entry name" value="Cytochrome P450"/>
    <property type="match status" value="1"/>
</dbReference>
<dbReference type="PANTHER" id="PTHR24302">
    <property type="entry name" value="CYTOCHROME P450 FAMILY 3"/>
    <property type="match status" value="1"/>
</dbReference>
<dbReference type="GO" id="GO:0008395">
    <property type="term" value="F:steroid hydroxylase activity"/>
    <property type="evidence" value="ECO:0007669"/>
    <property type="project" value="TreeGrafter"/>
</dbReference>
<comment type="similarity">
    <text evidence="2 10">Belongs to the cytochrome P450 family.</text>
</comment>